<dbReference type="STRING" id="1037660.A0A066VD12"/>
<dbReference type="PANTHER" id="PTHR45924:SF2">
    <property type="entry name" value="FI17866P1"/>
    <property type="match status" value="1"/>
</dbReference>
<dbReference type="SUPFAM" id="SSF48065">
    <property type="entry name" value="DBL homology domain (DH-domain)"/>
    <property type="match status" value="1"/>
</dbReference>
<dbReference type="InterPro" id="IPR000219">
    <property type="entry name" value="DH_dom"/>
</dbReference>
<feature type="compositionally biased region" description="Gly residues" evidence="1">
    <location>
        <begin position="250"/>
        <end position="261"/>
    </location>
</feature>
<dbReference type="OrthoDB" id="6244550at2759"/>
<dbReference type="OMA" id="DMWLLYP"/>
<dbReference type="PROSITE" id="PS50010">
    <property type="entry name" value="DH_2"/>
    <property type="match status" value="1"/>
</dbReference>
<name>A0A066VD12_TILAU</name>
<reference evidence="3 4" key="1">
    <citation type="submission" date="2014-05" db="EMBL/GenBank/DDBJ databases">
        <title>Draft genome sequence of a rare smut relative, Tilletiaria anomala UBC 951.</title>
        <authorList>
            <consortium name="DOE Joint Genome Institute"/>
            <person name="Toome M."/>
            <person name="Kuo A."/>
            <person name="Henrissat B."/>
            <person name="Lipzen A."/>
            <person name="Tritt A."/>
            <person name="Yoshinaga Y."/>
            <person name="Zane M."/>
            <person name="Barry K."/>
            <person name="Grigoriev I.V."/>
            <person name="Spatafora J.W."/>
            <person name="Aimea M.C."/>
        </authorList>
    </citation>
    <scope>NUCLEOTIDE SEQUENCE [LARGE SCALE GENOMIC DNA]</scope>
    <source>
        <strain evidence="3 4">UBC 951</strain>
    </source>
</reference>
<dbReference type="Pfam" id="PF00621">
    <property type="entry name" value="RhoGEF"/>
    <property type="match status" value="1"/>
</dbReference>
<feature type="compositionally biased region" description="Polar residues" evidence="1">
    <location>
        <begin position="1075"/>
        <end position="1086"/>
    </location>
</feature>
<dbReference type="RefSeq" id="XP_013240052.1">
    <property type="nucleotide sequence ID" value="XM_013384598.1"/>
</dbReference>
<sequence>MAERVDEGGVLLLLRSSTPPLLLDSCRTACQPAHEGGLGLPTLPSTTPSSTLSSSQIFLHKRCTSVTIASTGSCKKHECSDNDSDIVDEQGRELLAYASSSSASTSSGQCVTAKAQLPKKGNSIKRKSRGYRRSRIVGSGEVAAVLTAPDGFWLRAAANDSRRNIWGTCSDSPYHASTSTAGARAKPAAGPVMYTGASNGYGGSGFGSGGAGGSGLGSDADFRVSPFAGGAGGDDGVPNGRSGGAEDARGGGGGGGGGDGGANDVASKEKARKANPLVDLIETETAYVAELGMIIKKVASAWSKSNFPPAELDTMFRNVEAVYRINRSFLKSLKEIGPNPSSPKALGDLLMRWVDDLDAPYSRYCDNFFSDFDNWAAVQSNNKLNVLLDEISLPPANGSMPVYSDKRRVQEDGWTLDGLFALPQIRLKYYKKLYARLLKSTQPGRSDHKLLVAANGKLDELLEKSKRSVVVSILHDPFVQTSSEARVSQSSLSADTSLTGTADVSGDRNGSATSHSMTMSEPQSPFKPPPANMPQVWEKMPAPINTNTGSRAPSPYSAPVNNSNQGSEAPRLPDSIRSTSPLTISLSSVSSISMDSAAEQAMRLQTQLDTSRTLDIFTMTPKACQLQIVRPDLPFKRELRRDADVVIHFTPRATGKEMVVRRAHIFLLTDLFLVSERMMPSEKASRPGPAEFWLLFPPLAAKHLKITDEGGPGNVLSVLVMKKEMLILHFDSAASKEQWITAFDACQQFANSMAPPAKKQASVPAPAPMLQSPARSDFSGGLPSPNLPPFSPLVTSSTMSHSSSVMSPTTAVTPTNGLDGRTASVVSADSARGSAGATLTREGSFNSVASFPKAPAPGAGASPVNGPMMMMGGGQGAPLPPRPGQFHMQSPQGFSPGYRPGFQNGPPPGGRPPSDGSPTNSVQFMGGRPPFRPPGANGSPPYGPVRPGQLMQNGTSSPYGPVWPGQMNNRPPSGPGGIGFPPQNQGRGSPGNQQQGLHPTTGPGPRGQPNMRSPSVPDLRGQRQRDMPNGRPMQPRARSASQEGPQGPPKLPSQMMKDGSANQEEKYSPPPSPKLQRQQPQTSTVSAQMRCKTFLKQNHAQWKSLGHARLKLYDLMPSCDKQLVVENDKKTLISTIVMPDGVERVGKVGVAVELSDRGARTGIIYMLQLRSEESAVGLFGQLLEGSDRTAAAYTSTNQTS</sequence>
<proteinExistence type="predicted"/>
<feature type="compositionally biased region" description="Polar residues" evidence="1">
    <location>
        <begin position="983"/>
        <end position="998"/>
    </location>
</feature>
<dbReference type="Gene3D" id="1.20.900.10">
    <property type="entry name" value="Dbl homology (DH) domain"/>
    <property type="match status" value="1"/>
</dbReference>
<accession>A0A066VD12</accession>
<dbReference type="GO" id="GO:0005085">
    <property type="term" value="F:guanyl-nucleotide exchange factor activity"/>
    <property type="evidence" value="ECO:0007669"/>
    <property type="project" value="InterPro"/>
</dbReference>
<feature type="compositionally biased region" description="Polar residues" evidence="1">
    <location>
        <begin position="482"/>
        <end position="523"/>
    </location>
</feature>
<protein>
    <recommendedName>
        <fullName evidence="2">DH domain-containing protein</fullName>
    </recommendedName>
</protein>
<evidence type="ECO:0000313" key="3">
    <source>
        <dbReference type="EMBL" id="KDN36460.1"/>
    </source>
</evidence>
<dbReference type="GO" id="GO:0031267">
    <property type="term" value="F:small GTPase binding"/>
    <property type="evidence" value="ECO:0007669"/>
    <property type="project" value="TreeGrafter"/>
</dbReference>
<organism evidence="3 4">
    <name type="scientific">Tilletiaria anomala (strain ATCC 24038 / CBS 436.72 / UBC 951)</name>
    <dbReference type="NCBI Taxonomy" id="1037660"/>
    <lineage>
        <taxon>Eukaryota</taxon>
        <taxon>Fungi</taxon>
        <taxon>Dikarya</taxon>
        <taxon>Basidiomycota</taxon>
        <taxon>Ustilaginomycotina</taxon>
        <taxon>Exobasidiomycetes</taxon>
        <taxon>Georgefischeriales</taxon>
        <taxon>Tilletiariaceae</taxon>
        <taxon>Tilletiaria</taxon>
    </lineage>
</organism>
<dbReference type="HOGENOM" id="CLU_005338_0_0_1"/>
<dbReference type="InterPro" id="IPR035899">
    <property type="entry name" value="DBL_dom_sf"/>
</dbReference>
<gene>
    <name evidence="3" type="ORF">K437DRAFT_54478</name>
</gene>
<evidence type="ECO:0000259" key="2">
    <source>
        <dbReference type="PROSITE" id="PS50010"/>
    </source>
</evidence>
<dbReference type="EMBL" id="JMSN01000168">
    <property type="protein sequence ID" value="KDN36460.1"/>
    <property type="molecule type" value="Genomic_DNA"/>
</dbReference>
<feature type="region of interest" description="Disordered" evidence="1">
    <location>
        <begin position="482"/>
        <end position="576"/>
    </location>
</feature>
<feature type="region of interest" description="Disordered" evidence="1">
    <location>
        <begin position="227"/>
        <end position="268"/>
    </location>
</feature>
<evidence type="ECO:0000313" key="4">
    <source>
        <dbReference type="Proteomes" id="UP000027361"/>
    </source>
</evidence>
<comment type="caution">
    <text evidence="3">The sequence shown here is derived from an EMBL/GenBank/DDBJ whole genome shotgun (WGS) entry which is preliminary data.</text>
</comment>
<evidence type="ECO:0000256" key="1">
    <source>
        <dbReference type="SAM" id="MobiDB-lite"/>
    </source>
</evidence>
<feature type="domain" description="DH" evidence="2">
    <location>
        <begin position="272"/>
        <end position="468"/>
    </location>
</feature>
<feature type="compositionally biased region" description="Low complexity" evidence="1">
    <location>
        <begin position="792"/>
        <end position="810"/>
    </location>
</feature>
<dbReference type="SMART" id="SM00325">
    <property type="entry name" value="RhoGEF"/>
    <property type="match status" value="1"/>
</dbReference>
<dbReference type="Proteomes" id="UP000027361">
    <property type="component" value="Unassembled WGS sequence"/>
</dbReference>
<dbReference type="GeneID" id="25267598"/>
<feature type="region of interest" description="Disordered" evidence="1">
    <location>
        <begin position="757"/>
        <end position="819"/>
    </location>
</feature>
<keyword evidence="4" id="KW-1185">Reference proteome</keyword>
<dbReference type="AlphaFoldDB" id="A0A066VD12"/>
<feature type="region of interest" description="Disordered" evidence="1">
    <location>
        <begin position="847"/>
        <end position="1086"/>
    </location>
</feature>
<dbReference type="InParanoid" id="A0A066VD12"/>
<feature type="compositionally biased region" description="Low complexity" evidence="1">
    <location>
        <begin position="849"/>
        <end position="870"/>
    </location>
</feature>
<dbReference type="PANTHER" id="PTHR45924">
    <property type="entry name" value="FI17866P1"/>
    <property type="match status" value="1"/>
</dbReference>